<sequence>MSNHMPPSSIPSTQSSMIALRMTFVLAITSVAATPTSTPGICIDLKNLASLMMGRRRSCGEFEGGSNSKRIPILHAKRFTMAESLGFYLPLGLHGRGKGSSALLKWCKEGVVVHDASHYSTNLEGILESDDKNGCESKQNTLKNAEHLSSSTLMLPTIVDPYFLLVKRSTTAPEAYLSSNLCGLSKDKSNYHSAGNLHIKEEEPSLLLSTYETDSSLPSCKDLWDVVNEVVHLPMEENFLCLNRQKESLDFFCIKEATSARSMPTKSKFSRLCRIMLLRDSNHASLLTGHISHSLWPFTWSIVLPLNWVKAFWIQLVVGLRKKHWIACDIPQSIIALNNFSTNLVFSILYMEPANVEKKVECCSLDMRSLKVTSPPPWTSINFGFNKVVGQVNGIDTSSNIRSHDLSAGLDCEIPDAAPINNSDSGCELLVVRISSMLTSFLKEVSGDHLLLFPKRPDRMRFSHLMKDMARLN</sequence>
<organism evidence="2 3">
    <name type="scientific">Carnegiea gigantea</name>
    <dbReference type="NCBI Taxonomy" id="171969"/>
    <lineage>
        <taxon>Eukaryota</taxon>
        <taxon>Viridiplantae</taxon>
        <taxon>Streptophyta</taxon>
        <taxon>Embryophyta</taxon>
        <taxon>Tracheophyta</taxon>
        <taxon>Spermatophyta</taxon>
        <taxon>Magnoliopsida</taxon>
        <taxon>eudicotyledons</taxon>
        <taxon>Gunneridae</taxon>
        <taxon>Pentapetalae</taxon>
        <taxon>Caryophyllales</taxon>
        <taxon>Cactineae</taxon>
        <taxon>Cactaceae</taxon>
        <taxon>Cactoideae</taxon>
        <taxon>Echinocereeae</taxon>
        <taxon>Carnegiea</taxon>
    </lineage>
</organism>
<name>A0A9Q1KLW7_9CARY</name>
<dbReference type="GO" id="GO:0000172">
    <property type="term" value="C:ribonuclease MRP complex"/>
    <property type="evidence" value="ECO:0007669"/>
    <property type="project" value="InterPro"/>
</dbReference>
<comment type="caution">
    <text evidence="2">The sequence shown here is derived from an EMBL/GenBank/DDBJ whole genome shotgun (WGS) entry which is preliminary data.</text>
</comment>
<feature type="signal peptide" evidence="1">
    <location>
        <begin position="1"/>
        <end position="33"/>
    </location>
</feature>
<dbReference type="PANTHER" id="PTHR22731:SF3">
    <property type="entry name" value="RIBONUCLEASES P_MRP PROTEIN SUBUNIT POP1"/>
    <property type="match status" value="1"/>
</dbReference>
<feature type="chain" id="PRO_5040348466" evidence="1">
    <location>
        <begin position="34"/>
        <end position="473"/>
    </location>
</feature>
<gene>
    <name evidence="2" type="ORF">Cgig2_003830</name>
</gene>
<dbReference type="PANTHER" id="PTHR22731">
    <property type="entry name" value="RIBONUCLEASES P/MRP PROTEIN SUBUNIT POP1"/>
    <property type="match status" value="1"/>
</dbReference>
<dbReference type="OrthoDB" id="442863at2759"/>
<evidence type="ECO:0000313" key="2">
    <source>
        <dbReference type="EMBL" id="KAJ8445954.1"/>
    </source>
</evidence>
<dbReference type="Proteomes" id="UP001153076">
    <property type="component" value="Unassembled WGS sequence"/>
</dbReference>
<dbReference type="AlphaFoldDB" id="A0A9Q1KLW7"/>
<dbReference type="InterPro" id="IPR039182">
    <property type="entry name" value="Pop1"/>
</dbReference>
<keyword evidence="3" id="KW-1185">Reference proteome</keyword>
<accession>A0A9Q1KLW7</accession>
<dbReference type="EMBL" id="JAKOGI010000067">
    <property type="protein sequence ID" value="KAJ8445954.1"/>
    <property type="molecule type" value="Genomic_DNA"/>
</dbReference>
<evidence type="ECO:0000313" key="3">
    <source>
        <dbReference type="Proteomes" id="UP001153076"/>
    </source>
</evidence>
<protein>
    <submittedName>
        <fullName evidence="2">Uncharacterized protein</fullName>
    </submittedName>
</protein>
<evidence type="ECO:0000256" key="1">
    <source>
        <dbReference type="SAM" id="SignalP"/>
    </source>
</evidence>
<proteinExistence type="predicted"/>
<dbReference type="GO" id="GO:0001682">
    <property type="term" value="P:tRNA 5'-leader removal"/>
    <property type="evidence" value="ECO:0007669"/>
    <property type="project" value="InterPro"/>
</dbReference>
<keyword evidence="1" id="KW-0732">Signal</keyword>
<reference evidence="2" key="1">
    <citation type="submission" date="2022-04" db="EMBL/GenBank/DDBJ databases">
        <title>Carnegiea gigantea Genome sequencing and assembly v2.</title>
        <authorList>
            <person name="Copetti D."/>
            <person name="Sanderson M.J."/>
            <person name="Burquez A."/>
            <person name="Wojciechowski M.F."/>
        </authorList>
    </citation>
    <scope>NUCLEOTIDE SEQUENCE</scope>
    <source>
        <strain evidence="2">SGP5-SGP5p</strain>
        <tissue evidence="2">Aerial part</tissue>
    </source>
</reference>
<dbReference type="GO" id="GO:0005655">
    <property type="term" value="C:nucleolar ribonuclease P complex"/>
    <property type="evidence" value="ECO:0007669"/>
    <property type="project" value="InterPro"/>
</dbReference>